<sequence>MSFSKPISFPEDKNFPVTVAVKKFHVTKPDTRGSNRIYASYRSKSYFFELDSLDNMSHSCRKVLDIEGLQLRLHTNDYRVDSSPKRYSSTSRYPNTKFCILIFLTHFFSLQRGIPRCIQNKYFQFLRDKLLDRISIIKKRQQLHDLNNRSSKTFFNFSYKRYRFYLGIFILCGSQLPNPLGSPSITNIVWTVSDLFCSLPVPFVLSQHPSSRWQGCCIHQHLIRKYYNHPVPDLTSSSTDSQHSAALCLLYKSWFDRTVKHNYSPRTGCHFDTRYERYTYENNSPYYYKKVYFNYKVVDCTFTYSKKTLDKQAKRHERHYRHCVSTCKQHVKYCLNQDGSIKLARLKFSMSKLKYLSSPDHSIKCPITHSTHSKHTYGNPYVKAFLPTRMAVRRRYKALTKDSDQVMTPVDTPTLLNTNNSPFPDSFIFNQRVITRKKSKVICLVFGNIMVVPHQSCFMSSSHSQQIDNTSLTSPVPFDDSYGDTDFFSEKEVAC</sequence>
<evidence type="ECO:0000313" key="3">
    <source>
        <dbReference type="Proteomes" id="UP000615446"/>
    </source>
</evidence>
<dbReference type="InterPro" id="IPR058524">
    <property type="entry name" value="DUF8211"/>
</dbReference>
<dbReference type="OrthoDB" id="2440565at2759"/>
<dbReference type="EMBL" id="BLAL01000259">
    <property type="protein sequence ID" value="GES97523.1"/>
    <property type="molecule type" value="Genomic_DNA"/>
</dbReference>
<proteinExistence type="predicted"/>
<feature type="domain" description="DUF8211" evidence="1">
    <location>
        <begin position="249"/>
        <end position="375"/>
    </location>
</feature>
<gene>
    <name evidence="2" type="ORF">RCL2_002411400</name>
</gene>
<dbReference type="Pfam" id="PF26638">
    <property type="entry name" value="DUF8211"/>
    <property type="match status" value="1"/>
</dbReference>
<reference evidence="2" key="1">
    <citation type="submission" date="2019-10" db="EMBL/GenBank/DDBJ databases">
        <title>Conservation and host-specific expression of non-tandemly repeated heterogenous ribosome RNA gene in arbuscular mycorrhizal fungi.</title>
        <authorList>
            <person name="Maeda T."/>
            <person name="Kobayashi Y."/>
            <person name="Nakagawa T."/>
            <person name="Ezawa T."/>
            <person name="Yamaguchi K."/>
            <person name="Bino T."/>
            <person name="Nishimoto Y."/>
            <person name="Shigenobu S."/>
            <person name="Kawaguchi M."/>
        </authorList>
    </citation>
    <scope>NUCLEOTIDE SEQUENCE</scope>
    <source>
        <strain evidence="2">HR1</strain>
    </source>
</reference>
<protein>
    <recommendedName>
        <fullName evidence="1">DUF8211 domain-containing protein</fullName>
    </recommendedName>
</protein>
<dbReference type="Proteomes" id="UP000615446">
    <property type="component" value="Unassembled WGS sequence"/>
</dbReference>
<organism evidence="2 3">
    <name type="scientific">Rhizophagus clarus</name>
    <dbReference type="NCBI Taxonomy" id="94130"/>
    <lineage>
        <taxon>Eukaryota</taxon>
        <taxon>Fungi</taxon>
        <taxon>Fungi incertae sedis</taxon>
        <taxon>Mucoromycota</taxon>
        <taxon>Glomeromycotina</taxon>
        <taxon>Glomeromycetes</taxon>
        <taxon>Glomerales</taxon>
        <taxon>Glomeraceae</taxon>
        <taxon>Rhizophagus</taxon>
    </lineage>
</organism>
<evidence type="ECO:0000259" key="1">
    <source>
        <dbReference type="Pfam" id="PF26638"/>
    </source>
</evidence>
<accession>A0A8H3LYV2</accession>
<evidence type="ECO:0000313" key="2">
    <source>
        <dbReference type="EMBL" id="GES97523.1"/>
    </source>
</evidence>
<name>A0A8H3LYV2_9GLOM</name>
<dbReference type="AlphaFoldDB" id="A0A8H3LYV2"/>
<comment type="caution">
    <text evidence="2">The sequence shown here is derived from an EMBL/GenBank/DDBJ whole genome shotgun (WGS) entry which is preliminary data.</text>
</comment>